<dbReference type="InterPro" id="IPR001841">
    <property type="entry name" value="Znf_RING"/>
</dbReference>
<dbReference type="GO" id="GO:0046486">
    <property type="term" value="P:glycerolipid metabolic process"/>
    <property type="evidence" value="ECO:0007669"/>
    <property type="project" value="UniProtKB-ARBA"/>
</dbReference>
<dbReference type="InterPro" id="IPR002641">
    <property type="entry name" value="PNPLA_dom"/>
</dbReference>
<dbReference type="SUPFAM" id="SSF52151">
    <property type="entry name" value="FabD/lysophospholipase-like"/>
    <property type="match status" value="1"/>
</dbReference>
<dbReference type="GO" id="GO:0016042">
    <property type="term" value="P:lipid catabolic process"/>
    <property type="evidence" value="ECO:0007669"/>
    <property type="project" value="UniProtKB-UniRule"/>
</dbReference>
<gene>
    <name evidence="9" type="ORF">EN45_002350</name>
</gene>
<dbReference type="GO" id="GO:0008270">
    <property type="term" value="F:zinc ion binding"/>
    <property type="evidence" value="ECO:0007669"/>
    <property type="project" value="UniProtKB-KW"/>
</dbReference>
<keyword evidence="2 5" id="KW-0863">Zinc-finger</keyword>
<organism evidence="9">
    <name type="scientific">Penicillium chrysogenum</name>
    <name type="common">Penicillium notatum</name>
    <dbReference type="NCBI Taxonomy" id="5076"/>
    <lineage>
        <taxon>Eukaryota</taxon>
        <taxon>Fungi</taxon>
        <taxon>Dikarya</taxon>
        <taxon>Ascomycota</taxon>
        <taxon>Pezizomycotina</taxon>
        <taxon>Eurotiomycetes</taxon>
        <taxon>Eurotiomycetidae</taxon>
        <taxon>Eurotiales</taxon>
        <taxon>Aspergillaceae</taxon>
        <taxon>Penicillium</taxon>
        <taxon>Penicillium chrysogenum species complex</taxon>
    </lineage>
</organism>
<dbReference type="PANTHER" id="PTHR24185:SF8">
    <property type="entry name" value="PNPLA DOMAIN-CONTAINING PROTEIN"/>
    <property type="match status" value="1"/>
</dbReference>
<dbReference type="InterPro" id="IPR016035">
    <property type="entry name" value="Acyl_Trfase/lysoPLipase"/>
</dbReference>
<evidence type="ECO:0000256" key="1">
    <source>
        <dbReference type="ARBA" id="ARBA00022723"/>
    </source>
</evidence>
<proteinExistence type="predicted"/>
<dbReference type="PROSITE" id="PS50089">
    <property type="entry name" value="ZF_RING_2"/>
    <property type="match status" value="1"/>
</dbReference>
<reference evidence="9" key="1">
    <citation type="journal article" date="2014" name="Genome Announc.">
        <title>Complete sequencing and chromosome-scale genome assembly of the industrial progenitor strain P2niaD18 from the penicillin producer Penicillium chrysogenum.</title>
        <authorList>
            <person name="Specht T."/>
            <person name="Dahlmann T.A."/>
            <person name="Zadra I."/>
            <person name="Kurnsteiner H."/>
            <person name="Kuck U."/>
        </authorList>
    </citation>
    <scope>NUCLEOTIDE SEQUENCE [LARGE SCALE GENOMIC DNA]</scope>
    <source>
        <strain evidence="9">P2niaD18</strain>
    </source>
</reference>
<accession>A0A167V7X6</accession>
<dbReference type="InterPro" id="IPR013083">
    <property type="entry name" value="Znf_RING/FYVE/PHD"/>
</dbReference>
<evidence type="ECO:0000256" key="3">
    <source>
        <dbReference type="ARBA" id="ARBA00022833"/>
    </source>
</evidence>
<dbReference type="Proteomes" id="UP000076449">
    <property type="component" value="Chromosome I"/>
</dbReference>
<keyword evidence="4 6" id="KW-0443">Lipid metabolism</keyword>
<sequence length="958" mass="107514">MALWLDLVKENEAWDLVDTNRLEQLVQELPKPKHQYPCLLYFYGNSNRKKALRTLFPYNNITRKGPAGLIRLHLSTKTAHTQNPILFAESGLCLEQSLGDSKWLKNPTTKHQTFSLGGADGTLTPARLQQEVKRQLVLPWTQILCLFLDSVPNIQAATDLLQRPRRQLTISDEVVPAPLQVVIVLTNSQHVTEAFAQECAQLQKLDTGTVTILDLRPRHGLSDSVVFQPLQTLIVKQLNIVQAEQISNCRRFSASHLSAFWSTGVQTHEWLLHAPPFDLLERARRDYVRNKTMDDCLREVMQTCIGYPKEDFDDLIASAFLMDAYPPQMHEANLPRILAYRGVRRTYEKRCLSIWDNEFKYHIAGVSSRFVHHFAQLSAVKTSAAIRKETLCRLYRQWGGLRSTTTCLVCLSRPPEHMLPCKHAICDTCVVIFGKPSRLGEYHFEISQCPICEERSDVTVRQLPPTKPPVILSLDGGGVRGLIQLGLLRVLESRIGIPIASLPDLCIGTSVGALTAIDVFLNQSSVTQCFDAFPHLARNIFCHSSETPIPRCIRWFASAFNLTTDGLYNSEGLSKILKVAVNPSRRMFDVATANPAGCRIAIVASRTSDGKAYVLANYRGTSPRSTNTAYEFLTPHNDRQDPSLLDASICSGAAPIYFQPKELPGLCLQDGGVRANNPLAIALRESSIIWPMAKRHDLLLSIGTGFSTSPPSRPTGILGRIWEGPLPRLFRAMISSPSMDGKQGFLEALNYLPHLSTPDIFRLDQAIDGTLPDLDDVCSLEAMSNMDFAVPAELVRTILASAMFFFELDETPIQGKASFHCRGSVLCSRPNPAEILQRVLVEFPGARFKSGQDLDLGSIDLVDICRFCGYFRKRVDFRVTSLDEMVTIEIANDTFRERIGGFPKSAQEFLDEQKAYAQFGRTDHQNQEWPPQRSCYCYRGSKRVVHFLEPALGQKRRR</sequence>
<dbReference type="EMBL" id="CM002798">
    <property type="protein sequence ID" value="KZN90124.1"/>
    <property type="molecule type" value="Genomic_DNA"/>
</dbReference>
<dbReference type="CDD" id="cd07199">
    <property type="entry name" value="Pat17_PNPLA8_PNPLA9_like"/>
    <property type="match status" value="1"/>
</dbReference>
<evidence type="ECO:0000259" key="7">
    <source>
        <dbReference type="PROSITE" id="PS50089"/>
    </source>
</evidence>
<dbReference type="Pfam" id="PF01734">
    <property type="entry name" value="Patatin"/>
    <property type="match status" value="1"/>
</dbReference>
<feature type="domain" description="PNPLA" evidence="8">
    <location>
        <begin position="472"/>
        <end position="683"/>
    </location>
</feature>
<dbReference type="PANTHER" id="PTHR24185">
    <property type="entry name" value="CALCIUM-INDEPENDENT PHOSPHOLIPASE A2-GAMMA"/>
    <property type="match status" value="1"/>
</dbReference>
<dbReference type="GO" id="GO:0019369">
    <property type="term" value="P:arachidonate metabolic process"/>
    <property type="evidence" value="ECO:0007669"/>
    <property type="project" value="TreeGrafter"/>
</dbReference>
<feature type="domain" description="RING-type" evidence="7">
    <location>
        <begin position="407"/>
        <end position="453"/>
    </location>
</feature>
<evidence type="ECO:0000256" key="2">
    <source>
        <dbReference type="ARBA" id="ARBA00022771"/>
    </source>
</evidence>
<keyword evidence="1" id="KW-0479">Metal-binding</keyword>
<feature type="short sequence motif" description="GXGXXG" evidence="6">
    <location>
        <begin position="476"/>
        <end position="481"/>
    </location>
</feature>
<evidence type="ECO:0000259" key="8">
    <source>
        <dbReference type="PROSITE" id="PS51635"/>
    </source>
</evidence>
<dbReference type="Gene3D" id="3.40.1090.10">
    <property type="entry name" value="Cytosolic phospholipase A2 catalytic domain"/>
    <property type="match status" value="1"/>
</dbReference>
<evidence type="ECO:0000256" key="6">
    <source>
        <dbReference type="PROSITE-ProRule" id="PRU01161"/>
    </source>
</evidence>
<feature type="short sequence motif" description="GXSXG" evidence="6">
    <location>
        <begin position="508"/>
        <end position="512"/>
    </location>
</feature>
<feature type="active site" description="Nucleophile" evidence="6">
    <location>
        <position position="510"/>
    </location>
</feature>
<feature type="active site" description="Proton acceptor" evidence="6">
    <location>
        <position position="670"/>
    </location>
</feature>
<evidence type="ECO:0000256" key="5">
    <source>
        <dbReference type="PROSITE-ProRule" id="PRU00175"/>
    </source>
</evidence>
<keyword evidence="6" id="KW-0378">Hydrolase</keyword>
<keyword evidence="3" id="KW-0862">Zinc</keyword>
<dbReference type="SUPFAM" id="SSF57850">
    <property type="entry name" value="RING/U-box"/>
    <property type="match status" value="1"/>
</dbReference>
<dbReference type="PROSITE" id="PS51635">
    <property type="entry name" value="PNPLA"/>
    <property type="match status" value="1"/>
</dbReference>
<dbReference type="Gene3D" id="3.30.40.10">
    <property type="entry name" value="Zinc/RING finger domain, C3HC4 (zinc finger)"/>
    <property type="match status" value="1"/>
</dbReference>
<evidence type="ECO:0000313" key="9">
    <source>
        <dbReference type="EMBL" id="KZN90124.1"/>
    </source>
</evidence>
<dbReference type="GO" id="GO:0047499">
    <property type="term" value="F:calcium-independent phospholipase A2 activity"/>
    <property type="evidence" value="ECO:0007669"/>
    <property type="project" value="TreeGrafter"/>
</dbReference>
<evidence type="ECO:0000256" key="4">
    <source>
        <dbReference type="ARBA" id="ARBA00023098"/>
    </source>
</evidence>
<dbReference type="AlphaFoldDB" id="A0A167V7X6"/>
<protein>
    <submittedName>
        <fullName evidence="9">Calcium-independent phospholipase A2-gamma</fullName>
    </submittedName>
</protein>
<dbReference type="InterPro" id="IPR017907">
    <property type="entry name" value="Znf_RING_CS"/>
</dbReference>
<keyword evidence="6" id="KW-0442">Lipid degradation</keyword>
<dbReference type="GO" id="GO:0016020">
    <property type="term" value="C:membrane"/>
    <property type="evidence" value="ECO:0007669"/>
    <property type="project" value="TreeGrafter"/>
</dbReference>
<name>A0A167V7X6_PENCH</name>
<feature type="short sequence motif" description="DGA/G" evidence="6">
    <location>
        <begin position="670"/>
        <end position="672"/>
    </location>
</feature>
<dbReference type="PROSITE" id="PS00518">
    <property type="entry name" value="ZF_RING_1"/>
    <property type="match status" value="1"/>
</dbReference>